<dbReference type="Proteomes" id="UP001634394">
    <property type="component" value="Unassembled WGS sequence"/>
</dbReference>
<keyword evidence="1 2" id="KW-0833">Ubl conjugation pathway</keyword>
<dbReference type="Pfam" id="PF00632">
    <property type="entry name" value="HECT"/>
    <property type="match status" value="1"/>
</dbReference>
<dbReference type="EMBL" id="JBJQND010000019">
    <property type="protein sequence ID" value="KAL3831438.1"/>
    <property type="molecule type" value="Genomic_DNA"/>
</dbReference>
<dbReference type="PROSITE" id="PS50237">
    <property type="entry name" value="HECT"/>
    <property type="match status" value="1"/>
</dbReference>
<name>A0ABD3T520_SINWO</name>
<evidence type="ECO:0000256" key="2">
    <source>
        <dbReference type="PROSITE-ProRule" id="PRU00104"/>
    </source>
</evidence>
<dbReference type="SMART" id="SM00119">
    <property type="entry name" value="HECTc"/>
    <property type="match status" value="1"/>
</dbReference>
<evidence type="ECO:0000313" key="5">
    <source>
        <dbReference type="Proteomes" id="UP001634394"/>
    </source>
</evidence>
<dbReference type="SUPFAM" id="SSF56204">
    <property type="entry name" value="Hect, E3 ligase catalytic domain"/>
    <property type="match status" value="1"/>
</dbReference>
<evidence type="ECO:0000259" key="3">
    <source>
        <dbReference type="PROSITE" id="PS50237"/>
    </source>
</evidence>
<feature type="domain" description="HECT" evidence="3">
    <location>
        <begin position="270"/>
        <end position="338"/>
    </location>
</feature>
<dbReference type="Gene3D" id="3.30.2410.10">
    <property type="entry name" value="Hect, E3 ligase catalytic domain"/>
    <property type="match status" value="1"/>
</dbReference>
<comment type="caution">
    <text evidence="4">The sequence shown here is derived from an EMBL/GenBank/DDBJ whole genome shotgun (WGS) entry which is preliminary data.</text>
</comment>
<dbReference type="Gene3D" id="3.90.1750.10">
    <property type="entry name" value="Hect, E3 ligase catalytic domains"/>
    <property type="match status" value="1"/>
</dbReference>
<accession>A0ABD3T520</accession>
<dbReference type="InterPro" id="IPR035983">
    <property type="entry name" value="Hect_E3_ubiquitin_ligase"/>
</dbReference>
<gene>
    <name evidence="4" type="ORF">ACJMK2_023189</name>
</gene>
<evidence type="ECO:0000313" key="4">
    <source>
        <dbReference type="EMBL" id="KAL3831438.1"/>
    </source>
</evidence>
<evidence type="ECO:0000256" key="1">
    <source>
        <dbReference type="ARBA" id="ARBA00022786"/>
    </source>
</evidence>
<proteinExistence type="predicted"/>
<protein>
    <recommendedName>
        <fullName evidence="3">HECT domain-containing protein</fullName>
    </recommendedName>
</protein>
<dbReference type="AlphaFoldDB" id="A0ABD3T520"/>
<feature type="active site" description="Glycyl thioester intermediate" evidence="2">
    <location>
        <position position="306"/>
    </location>
</feature>
<sequence>MCGFSVIFVDDEGNDEGAFDAGGPKREYLQLVMDHLANCSLFEGPSGRKLLSYDVQANRRKEYFYAGMVMGHSLVYGGPVPRFLSPLLLDCLILGPENVTGSREDIYDSDWLQLLDEVQTTDCVRDFVLNHNKTLYITGCLRNEKTDSKDQLIQDLINYYLVERTRPAFDNFKQGLHSVGVLDYILNYPDQFRELFSKQEPLTAEKMSAIFTINKSYTYFQEEDDDEEIENRENNDSNVVADVERKTIEFWETYLRIVEAGDSDITLEDILMFATGMKEQPYGKYPKICFHHYGETGSKYPTSSTCSCCLYLPLHETFEEFKEAMDFGILNGSQFGQS</sequence>
<reference evidence="4 5" key="1">
    <citation type="submission" date="2024-11" db="EMBL/GenBank/DDBJ databases">
        <title>Chromosome-level genome assembly of the freshwater bivalve Anodonta woodiana.</title>
        <authorList>
            <person name="Chen X."/>
        </authorList>
    </citation>
    <scope>NUCLEOTIDE SEQUENCE [LARGE SCALE GENOMIC DNA]</scope>
    <source>
        <strain evidence="4">MN2024</strain>
        <tissue evidence="4">Gills</tissue>
    </source>
</reference>
<dbReference type="InterPro" id="IPR000569">
    <property type="entry name" value="HECT_dom"/>
</dbReference>
<keyword evidence="5" id="KW-1185">Reference proteome</keyword>
<organism evidence="4 5">
    <name type="scientific">Sinanodonta woodiana</name>
    <name type="common">Chinese pond mussel</name>
    <name type="synonym">Anodonta woodiana</name>
    <dbReference type="NCBI Taxonomy" id="1069815"/>
    <lineage>
        <taxon>Eukaryota</taxon>
        <taxon>Metazoa</taxon>
        <taxon>Spiralia</taxon>
        <taxon>Lophotrochozoa</taxon>
        <taxon>Mollusca</taxon>
        <taxon>Bivalvia</taxon>
        <taxon>Autobranchia</taxon>
        <taxon>Heteroconchia</taxon>
        <taxon>Palaeoheterodonta</taxon>
        <taxon>Unionida</taxon>
        <taxon>Unionoidea</taxon>
        <taxon>Unionidae</taxon>
        <taxon>Unioninae</taxon>
        <taxon>Sinanodonta</taxon>
    </lineage>
</organism>